<dbReference type="SUPFAM" id="SSF55729">
    <property type="entry name" value="Acyl-CoA N-acyltransferases (Nat)"/>
    <property type="match status" value="1"/>
</dbReference>
<dbReference type="InterPro" id="IPR051531">
    <property type="entry name" value="N-acetyltransferase"/>
</dbReference>
<dbReference type="InterPro" id="IPR016181">
    <property type="entry name" value="Acyl_CoA_acyltransferase"/>
</dbReference>
<dbReference type="EMBL" id="VZUQ01000071">
    <property type="protein sequence ID" value="KAB1179405.1"/>
    <property type="molecule type" value="Genomic_DNA"/>
</dbReference>
<keyword evidence="1" id="KW-0808">Transferase</keyword>
<name>A0A1X9U1A9_PHODD</name>
<organism evidence="5 6">
    <name type="scientific">Photobacterium damselae subsp. damselae</name>
    <name type="common">Listonella damsela</name>
    <dbReference type="NCBI Taxonomy" id="85581"/>
    <lineage>
        <taxon>Bacteria</taxon>
        <taxon>Pseudomonadati</taxon>
        <taxon>Pseudomonadota</taxon>
        <taxon>Gammaproteobacteria</taxon>
        <taxon>Vibrionales</taxon>
        <taxon>Vibrionaceae</taxon>
        <taxon>Photobacterium</taxon>
    </lineage>
</organism>
<dbReference type="RefSeq" id="WP_065170342.1">
    <property type="nucleotide sequence ID" value="NZ_AP026780.1"/>
</dbReference>
<feature type="domain" description="N-acetyltransferase" evidence="4">
    <location>
        <begin position="31"/>
        <end position="187"/>
    </location>
</feature>
<dbReference type="KEGG" id="pds:CAY62_08120"/>
<keyword evidence="5" id="KW-0689">Ribosomal protein</keyword>
<protein>
    <submittedName>
        <fullName evidence="5">30S ribosomal protein S5 alanine N-acetyltransferase</fullName>
    </submittedName>
</protein>
<evidence type="ECO:0000313" key="6">
    <source>
        <dbReference type="Proteomes" id="UP000480943"/>
    </source>
</evidence>
<dbReference type="GO" id="GO:0008999">
    <property type="term" value="F:protein-N-terminal-alanine acetyltransferase activity"/>
    <property type="evidence" value="ECO:0007669"/>
    <property type="project" value="TreeGrafter"/>
</dbReference>
<evidence type="ECO:0000256" key="1">
    <source>
        <dbReference type="ARBA" id="ARBA00022679"/>
    </source>
</evidence>
<dbReference type="PANTHER" id="PTHR43792">
    <property type="entry name" value="GNAT FAMILY, PUTATIVE (AFU_ORTHOLOGUE AFUA_3G00765)-RELATED-RELATED"/>
    <property type="match status" value="1"/>
</dbReference>
<dbReference type="PANTHER" id="PTHR43792:SF8">
    <property type="entry name" value="[RIBOSOMAL PROTEIN US5]-ALANINE N-ACETYLTRANSFERASE"/>
    <property type="match status" value="1"/>
</dbReference>
<evidence type="ECO:0000259" key="4">
    <source>
        <dbReference type="PROSITE" id="PS51186"/>
    </source>
</evidence>
<evidence type="ECO:0000256" key="2">
    <source>
        <dbReference type="ARBA" id="ARBA00023315"/>
    </source>
</evidence>
<dbReference type="AlphaFoldDB" id="A0A1X9U1A9"/>
<dbReference type="NCBIfam" id="NF008072">
    <property type="entry name" value="PRK10809.1"/>
    <property type="match status" value="1"/>
</dbReference>
<proteinExistence type="inferred from homology"/>
<accession>A0A1X9U1A9</accession>
<dbReference type="Pfam" id="PF13302">
    <property type="entry name" value="Acetyltransf_3"/>
    <property type="match status" value="1"/>
</dbReference>
<dbReference type="PROSITE" id="PS51186">
    <property type="entry name" value="GNAT"/>
    <property type="match status" value="1"/>
</dbReference>
<dbReference type="GO" id="GO:0005840">
    <property type="term" value="C:ribosome"/>
    <property type="evidence" value="ECO:0007669"/>
    <property type="project" value="UniProtKB-KW"/>
</dbReference>
<evidence type="ECO:0000313" key="5">
    <source>
        <dbReference type="EMBL" id="KAB1179405.1"/>
    </source>
</evidence>
<dbReference type="InterPro" id="IPR000182">
    <property type="entry name" value="GNAT_dom"/>
</dbReference>
<keyword evidence="5" id="KW-0687">Ribonucleoprotein</keyword>
<keyword evidence="2" id="KW-0012">Acyltransferase</keyword>
<sequence>MFHSIINRSSTIVVDELKIRLVTCKDAENIAIYYQKNRSHLQPWEPTREENFFTVAGWEKRLEQIAILHRHEMAYYFIVTPRHSNQVLAVINFSNVVKSPFYACHVGYSLDSEYQGKGIMRRALQATINWLFEEKHFHRIIAVYMPHNEKSANVLYSVGFEKEGEAKDYLLINGQWRDHILTAKINPNWREPIKWNPF</sequence>
<comment type="similarity">
    <text evidence="3">Belongs to the acetyltransferase family. RimJ subfamily.</text>
</comment>
<gene>
    <name evidence="5" type="primary">rimJ</name>
    <name evidence="5" type="ORF">F6450_13645</name>
</gene>
<dbReference type="Gene3D" id="3.40.630.30">
    <property type="match status" value="1"/>
</dbReference>
<reference evidence="5 6" key="1">
    <citation type="submission" date="2019-09" db="EMBL/GenBank/DDBJ databases">
        <title>Photobacterium damselae subsp. damselae CDC-2227-81, a human clinical isolate.</title>
        <authorList>
            <person name="Osorio C.R."/>
        </authorList>
    </citation>
    <scope>NUCLEOTIDE SEQUENCE [LARGE SCALE GENOMIC DNA]</scope>
    <source>
        <strain evidence="5 6">CDC-2227-81</strain>
    </source>
</reference>
<dbReference type="GO" id="GO:0005737">
    <property type="term" value="C:cytoplasm"/>
    <property type="evidence" value="ECO:0007669"/>
    <property type="project" value="TreeGrafter"/>
</dbReference>
<dbReference type="Proteomes" id="UP000480943">
    <property type="component" value="Unassembled WGS sequence"/>
</dbReference>
<comment type="caution">
    <text evidence="5">The sequence shown here is derived from an EMBL/GenBank/DDBJ whole genome shotgun (WGS) entry which is preliminary data.</text>
</comment>
<evidence type="ECO:0000256" key="3">
    <source>
        <dbReference type="ARBA" id="ARBA00038502"/>
    </source>
</evidence>